<proteinExistence type="inferred from homology"/>
<dbReference type="InterPro" id="IPR002104">
    <property type="entry name" value="Integrase_catalytic"/>
</dbReference>
<dbReference type="Gene3D" id="1.10.443.10">
    <property type="entry name" value="Intergrase catalytic core"/>
    <property type="match status" value="1"/>
</dbReference>
<evidence type="ECO:0000256" key="4">
    <source>
        <dbReference type="ARBA" id="ARBA00023172"/>
    </source>
</evidence>
<dbReference type="InterPro" id="IPR011010">
    <property type="entry name" value="DNA_brk_join_enz"/>
</dbReference>
<comment type="similarity">
    <text evidence="1">Belongs to the 'phage' integrase family.</text>
</comment>
<dbReference type="PROSITE" id="PS51900">
    <property type="entry name" value="CB"/>
    <property type="match status" value="1"/>
</dbReference>
<dbReference type="PANTHER" id="PTHR30349">
    <property type="entry name" value="PHAGE INTEGRASE-RELATED"/>
    <property type="match status" value="1"/>
</dbReference>
<feature type="domain" description="Tyr recombinase" evidence="6">
    <location>
        <begin position="96"/>
        <end position="268"/>
    </location>
</feature>
<feature type="domain" description="Core-binding (CB)" evidence="7">
    <location>
        <begin position="1"/>
        <end position="80"/>
    </location>
</feature>
<keyword evidence="3 5" id="KW-0238">DNA-binding</keyword>
<accession>A0A1F7U242</accession>
<evidence type="ECO:0000256" key="3">
    <source>
        <dbReference type="ARBA" id="ARBA00023125"/>
    </source>
</evidence>
<evidence type="ECO:0000256" key="1">
    <source>
        <dbReference type="ARBA" id="ARBA00008857"/>
    </source>
</evidence>
<name>A0A1F7U242_9BACT</name>
<evidence type="ECO:0000256" key="2">
    <source>
        <dbReference type="ARBA" id="ARBA00022908"/>
    </source>
</evidence>
<dbReference type="InterPro" id="IPR004107">
    <property type="entry name" value="Integrase_SAM-like_N"/>
</dbReference>
<dbReference type="SUPFAM" id="SSF56349">
    <property type="entry name" value="DNA breaking-rejoining enzymes"/>
    <property type="match status" value="1"/>
</dbReference>
<dbReference type="STRING" id="1802391.A3D72_01540"/>
<dbReference type="GO" id="GO:0015074">
    <property type="term" value="P:DNA integration"/>
    <property type="evidence" value="ECO:0007669"/>
    <property type="project" value="UniProtKB-KW"/>
</dbReference>
<dbReference type="InterPro" id="IPR010998">
    <property type="entry name" value="Integrase_recombinase_N"/>
</dbReference>
<dbReference type="Pfam" id="PF13495">
    <property type="entry name" value="Phage_int_SAM_4"/>
    <property type="match status" value="1"/>
</dbReference>
<protein>
    <recommendedName>
        <fullName evidence="10">Integrase</fullName>
    </recommendedName>
</protein>
<evidence type="ECO:0000313" key="8">
    <source>
        <dbReference type="EMBL" id="OGL72335.1"/>
    </source>
</evidence>
<keyword evidence="2" id="KW-0229">DNA integration</keyword>
<dbReference type="Proteomes" id="UP000176303">
    <property type="component" value="Unassembled WGS sequence"/>
</dbReference>
<evidence type="ECO:0000256" key="5">
    <source>
        <dbReference type="PROSITE-ProRule" id="PRU01248"/>
    </source>
</evidence>
<comment type="caution">
    <text evidence="8">The sequence shown here is derived from an EMBL/GenBank/DDBJ whole genome shotgun (WGS) entry which is preliminary data.</text>
</comment>
<dbReference type="GO" id="GO:0003677">
    <property type="term" value="F:DNA binding"/>
    <property type="evidence" value="ECO:0007669"/>
    <property type="project" value="UniProtKB-UniRule"/>
</dbReference>
<dbReference type="Pfam" id="PF00589">
    <property type="entry name" value="Phage_integrase"/>
    <property type="match status" value="1"/>
</dbReference>
<dbReference type="InterPro" id="IPR050090">
    <property type="entry name" value="Tyrosine_recombinase_XerCD"/>
</dbReference>
<dbReference type="PROSITE" id="PS51898">
    <property type="entry name" value="TYR_RECOMBINASE"/>
    <property type="match status" value="1"/>
</dbReference>
<dbReference type="InterPro" id="IPR013762">
    <property type="entry name" value="Integrase-like_cat_sf"/>
</dbReference>
<organism evidence="8 9">
    <name type="scientific">Candidatus Uhrbacteria bacterium RIFCSPHIGHO2_02_FULL_57_19</name>
    <dbReference type="NCBI Taxonomy" id="1802391"/>
    <lineage>
        <taxon>Bacteria</taxon>
        <taxon>Candidatus Uhriibacteriota</taxon>
    </lineage>
</organism>
<dbReference type="PANTHER" id="PTHR30349:SF41">
    <property type="entry name" value="INTEGRASE_RECOMBINASE PROTEIN MJ0367-RELATED"/>
    <property type="match status" value="1"/>
</dbReference>
<dbReference type="GO" id="GO:0006310">
    <property type="term" value="P:DNA recombination"/>
    <property type="evidence" value="ECO:0007669"/>
    <property type="project" value="UniProtKB-KW"/>
</dbReference>
<gene>
    <name evidence="8" type="ORF">A3D72_01540</name>
</gene>
<dbReference type="NCBIfam" id="NF040815">
    <property type="entry name" value="recomb_XerA_Arch"/>
    <property type="match status" value="1"/>
</dbReference>
<keyword evidence="4" id="KW-0233">DNA recombination</keyword>
<dbReference type="Gene3D" id="1.10.150.130">
    <property type="match status" value="1"/>
</dbReference>
<dbReference type="EMBL" id="MGDZ01000067">
    <property type="protein sequence ID" value="OGL72335.1"/>
    <property type="molecule type" value="Genomic_DNA"/>
</dbReference>
<reference evidence="8 9" key="1">
    <citation type="journal article" date="2016" name="Nat. Commun.">
        <title>Thousands of microbial genomes shed light on interconnected biogeochemical processes in an aquifer system.</title>
        <authorList>
            <person name="Anantharaman K."/>
            <person name="Brown C.T."/>
            <person name="Hug L.A."/>
            <person name="Sharon I."/>
            <person name="Castelle C.J."/>
            <person name="Probst A.J."/>
            <person name="Thomas B.C."/>
            <person name="Singh A."/>
            <person name="Wilkins M.J."/>
            <person name="Karaoz U."/>
            <person name="Brodie E.L."/>
            <person name="Williams K.H."/>
            <person name="Hubbard S.S."/>
            <person name="Banfield J.F."/>
        </authorList>
    </citation>
    <scope>NUCLEOTIDE SEQUENCE [LARGE SCALE GENOMIC DNA]</scope>
</reference>
<evidence type="ECO:0008006" key="10">
    <source>
        <dbReference type="Google" id="ProtNLM"/>
    </source>
</evidence>
<evidence type="ECO:0000313" key="9">
    <source>
        <dbReference type="Proteomes" id="UP000176303"/>
    </source>
</evidence>
<evidence type="ECO:0000259" key="6">
    <source>
        <dbReference type="PROSITE" id="PS51898"/>
    </source>
</evidence>
<evidence type="ECO:0000259" key="7">
    <source>
        <dbReference type="PROSITE" id="PS51900"/>
    </source>
</evidence>
<sequence>MQQYLTRAEEEMRLRNYSRQTIKSYIGCLADFFRVKGKDFEKMDYEFIRSFLLAKQEKHYSPQTINLYLNALKFFYHDVVKDNQKIDLKFAKRNQKLPVVLTRDEINRIIASIKNNKHRLMVALAYGAGLRVSEVINLKIKDINLNELMMHVKQAKGRKDRITVFPEKLKADVASLINLRNRNDYVFASERGGKLTTRTAQIIFEKALAAAVIGKDATFHSLRHSFATHLLENGVDVRYVQELLGHQNIRTTQIYTHVTNPSLKNIKSPL</sequence>
<dbReference type="InterPro" id="IPR044068">
    <property type="entry name" value="CB"/>
</dbReference>
<dbReference type="AlphaFoldDB" id="A0A1F7U242"/>